<evidence type="ECO:0000313" key="6">
    <source>
        <dbReference type="EMBL" id="WCL54221.1"/>
    </source>
</evidence>
<feature type="domain" description="Peptidase S9 prolyl oligopeptidase catalytic" evidence="4">
    <location>
        <begin position="470"/>
        <end position="676"/>
    </location>
</feature>
<evidence type="ECO:0000259" key="4">
    <source>
        <dbReference type="Pfam" id="PF00326"/>
    </source>
</evidence>
<keyword evidence="1" id="KW-0378">Hydrolase</keyword>
<dbReference type="KEGG" id="gso:PH603_00420"/>
<dbReference type="InterPro" id="IPR011659">
    <property type="entry name" value="WD40"/>
</dbReference>
<feature type="chain" id="PRO_5042158138" evidence="3">
    <location>
        <begin position="21"/>
        <end position="686"/>
    </location>
</feature>
<dbReference type="Gene3D" id="3.40.50.1820">
    <property type="entry name" value="alpha/beta hydrolase"/>
    <property type="match status" value="1"/>
</dbReference>
<dbReference type="RefSeq" id="WP_289503940.1">
    <property type="nucleotide sequence ID" value="NZ_CP116805.1"/>
</dbReference>
<keyword evidence="2" id="KW-0720">Serine protease</keyword>
<dbReference type="Pfam" id="PF07676">
    <property type="entry name" value="PD40"/>
    <property type="match status" value="2"/>
</dbReference>
<dbReference type="AlphaFoldDB" id="A0AAE9XPX7"/>
<dbReference type="Proteomes" id="UP001217500">
    <property type="component" value="Chromosome"/>
</dbReference>
<dbReference type="SUPFAM" id="SSF53474">
    <property type="entry name" value="alpha/beta-Hydrolases"/>
    <property type="match status" value="1"/>
</dbReference>
<dbReference type="InterPro" id="IPR002469">
    <property type="entry name" value="Peptidase_S9B_N"/>
</dbReference>
<gene>
    <name evidence="6" type="ORF">PH603_00420</name>
</gene>
<dbReference type="InterPro" id="IPR011042">
    <property type="entry name" value="6-blade_b-propeller_TolB-like"/>
</dbReference>
<evidence type="ECO:0000313" key="7">
    <source>
        <dbReference type="Proteomes" id="UP001217500"/>
    </source>
</evidence>
<dbReference type="Gene3D" id="2.120.10.30">
    <property type="entry name" value="TolB, C-terminal domain"/>
    <property type="match status" value="2"/>
</dbReference>
<dbReference type="Pfam" id="PF00930">
    <property type="entry name" value="DPPIV_N"/>
    <property type="match status" value="1"/>
</dbReference>
<dbReference type="GO" id="GO:0004252">
    <property type="term" value="F:serine-type endopeptidase activity"/>
    <property type="evidence" value="ECO:0007669"/>
    <property type="project" value="TreeGrafter"/>
</dbReference>
<feature type="domain" description="Dipeptidylpeptidase IV N-terminal" evidence="5">
    <location>
        <begin position="196"/>
        <end position="283"/>
    </location>
</feature>
<sequence length="686" mass="75531">MRLLKSAILASIILAPAAVSDDAAKGKFIELEDMFNIEYAAGPQLMPDGKSVVYERRSSDIMTDGTRINLWVAPLDGSAQHPLLSGEKQYRSPRLSPDGTRLAYISNEEGSNQLYVRWLKTGDTARLTNLQDGFGQIAWAPDGKSIAFVMDVEAEKKPLFKGMPAKPEGAKWAGPAKVIEAAEYRGDGQGYFDVAYSHIYVIPADGGTPRQVTSGDYQHGGRLAWTADGKEILFGSLRIKDAEYAGRESELYAVNVETGDIRQLTDRKGPDFRPSISPDGKRVAWMGFDEDTRSNRENKLYVMDLSGGKPQALTDDLDRGINDFEWALDGKSLYVSYDDHGKALVANVDLKGKRSVLTDELGGQSIGRPYTSGEFVAVPGGVVITMERTDRPADLALVGKGGKPKLLTALNEDLLGHKTLGKVEELSFKSSVDGRDIQFWTVTPPDFDPTKKYPLILEIHGGPFAAYGPAFSAELQAFAAKGYVVVYGNPRGSTSYGEDFSNLIDRDYPSKDYNDLMDAVDATIAKGFIDEERLFVTGGSGGGVLSAWIIGHTDRFRAAAVVKPVINWLSFSLTSDGYLHYSKYWLKGTPWDEPMDLWKHSPLAYVGNVKTPTMIMTGEVDYRTPMSETEQYYQALKYRKIDAAMVKIPGASHGIAARPSNLVQKIGHILAWFERYDVKKDDAKKD</sequence>
<evidence type="ECO:0000256" key="1">
    <source>
        <dbReference type="ARBA" id="ARBA00022801"/>
    </source>
</evidence>
<name>A0AAE9XPX7_9PROT</name>
<organism evidence="6 7">
    <name type="scientific">Gimibacter soli</name>
    <dbReference type="NCBI Taxonomy" id="3024400"/>
    <lineage>
        <taxon>Bacteria</taxon>
        <taxon>Pseudomonadati</taxon>
        <taxon>Pseudomonadota</taxon>
        <taxon>Alphaproteobacteria</taxon>
        <taxon>Kordiimonadales</taxon>
        <taxon>Temperatibacteraceae</taxon>
        <taxon>Gimibacter</taxon>
    </lineage>
</organism>
<evidence type="ECO:0000259" key="5">
    <source>
        <dbReference type="Pfam" id="PF00930"/>
    </source>
</evidence>
<dbReference type="InterPro" id="IPR001375">
    <property type="entry name" value="Peptidase_S9_cat"/>
</dbReference>
<reference evidence="6" key="1">
    <citation type="submission" date="2023-01" db="EMBL/GenBank/DDBJ databases">
        <title>The genome sequence of Kordiimonadaceae bacterium 6D33.</title>
        <authorList>
            <person name="Liu Y."/>
        </authorList>
    </citation>
    <scope>NUCLEOTIDE SEQUENCE</scope>
    <source>
        <strain evidence="6">6D33</strain>
    </source>
</reference>
<evidence type="ECO:0000256" key="2">
    <source>
        <dbReference type="ARBA" id="ARBA00022825"/>
    </source>
</evidence>
<feature type="signal peptide" evidence="3">
    <location>
        <begin position="1"/>
        <end position="20"/>
    </location>
</feature>
<dbReference type="PANTHER" id="PTHR42776:SF27">
    <property type="entry name" value="DIPEPTIDYL PEPTIDASE FAMILY MEMBER 6"/>
    <property type="match status" value="1"/>
</dbReference>
<dbReference type="InterPro" id="IPR029058">
    <property type="entry name" value="AB_hydrolase_fold"/>
</dbReference>
<proteinExistence type="predicted"/>
<accession>A0AAE9XPX7</accession>
<keyword evidence="2" id="KW-0645">Protease</keyword>
<dbReference type="PANTHER" id="PTHR42776">
    <property type="entry name" value="SERINE PEPTIDASE S9 FAMILY MEMBER"/>
    <property type="match status" value="1"/>
</dbReference>
<dbReference type="EMBL" id="CP116805">
    <property type="protein sequence ID" value="WCL54221.1"/>
    <property type="molecule type" value="Genomic_DNA"/>
</dbReference>
<dbReference type="GO" id="GO:0006508">
    <property type="term" value="P:proteolysis"/>
    <property type="evidence" value="ECO:0007669"/>
    <property type="project" value="InterPro"/>
</dbReference>
<keyword evidence="3" id="KW-0732">Signal</keyword>
<protein>
    <submittedName>
        <fullName evidence="6">S9 family peptidase</fullName>
    </submittedName>
</protein>
<dbReference type="SUPFAM" id="SSF82171">
    <property type="entry name" value="DPP6 N-terminal domain-like"/>
    <property type="match status" value="1"/>
</dbReference>
<dbReference type="Pfam" id="PF00326">
    <property type="entry name" value="Peptidase_S9"/>
    <property type="match status" value="1"/>
</dbReference>
<keyword evidence="7" id="KW-1185">Reference proteome</keyword>
<evidence type="ECO:0000256" key="3">
    <source>
        <dbReference type="SAM" id="SignalP"/>
    </source>
</evidence>